<keyword evidence="3" id="KW-1185">Reference proteome</keyword>
<evidence type="ECO:0000313" key="3">
    <source>
        <dbReference type="Proteomes" id="UP001494874"/>
    </source>
</evidence>
<evidence type="ECO:0000256" key="1">
    <source>
        <dbReference type="SAM" id="MobiDB-lite"/>
    </source>
</evidence>
<evidence type="ECO:0000313" key="2">
    <source>
        <dbReference type="EMBL" id="XAO35577.1"/>
    </source>
</evidence>
<gene>
    <name evidence="2" type="primary">143</name>
    <name evidence="2" type="ORF">SEA_MORGANA_143</name>
</gene>
<proteinExistence type="predicted"/>
<sequence length="134" mass="14125">MSYSPTEPVPGRWLGPVDDVIPDSLIAAYDLPSYPEGPTGDLREIDVAGASGRKVGTLWTNDRDGCDLDCAKHCDSLDKTQLVLILRKLRAAGKTATEAFDTIANSDRRLGTVRESKVGANRKAPTPGGAGASG</sequence>
<reference evidence="2 3" key="1">
    <citation type="submission" date="2024-03" db="EMBL/GenBank/DDBJ databases">
        <authorList>
            <person name="Shriver K.J."/>
            <person name="Jarquin D.M."/>
            <person name="Bolanos-Abarca L."/>
            <person name="Cohen Z.M."/>
            <person name="Hayes E."/>
            <person name="Mustafa Y."/>
            <person name="Pacheco-Mendoza M."/>
            <person name="Broussard A.C."/>
            <person name="Fogarty M.P."/>
            <person name="Ko C."/>
            <person name="Russell D.A."/>
            <person name="Jacobs-Sera D."/>
            <person name="Hatfull G.F."/>
        </authorList>
    </citation>
    <scope>NUCLEOTIDE SEQUENCE [LARGE SCALE GENOMIC DNA]</scope>
</reference>
<protein>
    <submittedName>
        <fullName evidence="2">Uncharacterized protein</fullName>
    </submittedName>
</protein>
<dbReference type="Proteomes" id="UP001494874">
    <property type="component" value="Segment"/>
</dbReference>
<dbReference type="EMBL" id="PP537962">
    <property type="protein sequence ID" value="XAO35577.1"/>
    <property type="molecule type" value="Genomic_DNA"/>
</dbReference>
<name>A0AAX4RC20_9CAUD</name>
<organism evidence="2 3">
    <name type="scientific">Gordonia phage Morgana</name>
    <dbReference type="NCBI Taxonomy" id="3137292"/>
    <lineage>
        <taxon>Viruses</taxon>
        <taxon>Duplodnaviria</taxon>
        <taxon>Heunggongvirae</taxon>
        <taxon>Uroviricota</taxon>
        <taxon>Caudoviricetes</taxon>
        <taxon>Kruegerviridae</taxon>
        <taxon>Cafassovirus</taxon>
        <taxon>Cafassovirus morgana</taxon>
    </lineage>
</organism>
<accession>A0AAX4RC20</accession>
<feature type="region of interest" description="Disordered" evidence="1">
    <location>
        <begin position="111"/>
        <end position="134"/>
    </location>
</feature>